<name>A0AAE1PNR5_9EUCA</name>
<evidence type="ECO:0000313" key="3">
    <source>
        <dbReference type="Proteomes" id="UP001292094"/>
    </source>
</evidence>
<comment type="similarity">
    <text evidence="1">Belongs to the C19orf12 family.</text>
</comment>
<dbReference type="AlphaFoldDB" id="A0AAE1PNR5"/>
<protein>
    <submittedName>
        <fullName evidence="2">Uncharacterized protein</fullName>
    </submittedName>
</protein>
<keyword evidence="3" id="KW-1185">Reference proteome</keyword>
<evidence type="ECO:0000256" key="1">
    <source>
        <dbReference type="ARBA" id="ARBA00029457"/>
    </source>
</evidence>
<dbReference type="EMBL" id="JAWZYT010001631">
    <property type="protein sequence ID" value="KAK4310512.1"/>
    <property type="molecule type" value="Genomic_DNA"/>
</dbReference>
<proteinExistence type="inferred from homology"/>
<reference evidence="2" key="1">
    <citation type="submission" date="2023-11" db="EMBL/GenBank/DDBJ databases">
        <title>Genome assemblies of two species of porcelain crab, Petrolisthes cinctipes and Petrolisthes manimaculis (Anomura: Porcellanidae).</title>
        <authorList>
            <person name="Angst P."/>
        </authorList>
    </citation>
    <scope>NUCLEOTIDE SEQUENCE</scope>
    <source>
        <strain evidence="2">PB745_02</strain>
        <tissue evidence="2">Gill</tissue>
    </source>
</reference>
<dbReference type="Proteomes" id="UP001292094">
    <property type="component" value="Unassembled WGS sequence"/>
</dbReference>
<accession>A0AAE1PNR5</accession>
<evidence type="ECO:0000313" key="2">
    <source>
        <dbReference type="EMBL" id="KAK4310512.1"/>
    </source>
</evidence>
<gene>
    <name evidence="2" type="ORF">Pmani_017940</name>
</gene>
<comment type="caution">
    <text evidence="2">The sequence shown here is derived from an EMBL/GenBank/DDBJ whole genome shotgun (WGS) entry which is preliminary data.</text>
</comment>
<dbReference type="InterPro" id="IPR033369">
    <property type="entry name" value="C19orf12"/>
</dbReference>
<organism evidence="2 3">
    <name type="scientific">Petrolisthes manimaculis</name>
    <dbReference type="NCBI Taxonomy" id="1843537"/>
    <lineage>
        <taxon>Eukaryota</taxon>
        <taxon>Metazoa</taxon>
        <taxon>Ecdysozoa</taxon>
        <taxon>Arthropoda</taxon>
        <taxon>Crustacea</taxon>
        <taxon>Multicrustacea</taxon>
        <taxon>Malacostraca</taxon>
        <taxon>Eumalacostraca</taxon>
        <taxon>Eucarida</taxon>
        <taxon>Decapoda</taxon>
        <taxon>Pleocyemata</taxon>
        <taxon>Anomura</taxon>
        <taxon>Galatheoidea</taxon>
        <taxon>Porcellanidae</taxon>
        <taxon>Petrolisthes</taxon>
    </lineage>
</organism>
<sequence length="153" mass="16428">METHGQERNIIIETMTINTPELLSLVAQLCEEKNLQVTVTESMKGGFITGSTAFLGGLLGGPIGLAVGGTVGGLTAAYFSNGKFKSAASVIMNDLTIAQKERLCDSVRIIFASVGPEDAVLLASFALQPAMKERVLLEVYRFFESQLRMPITN</sequence>
<dbReference type="PANTHER" id="PTHR31493:SF1">
    <property type="entry name" value="PROTEIN C19ORF12"/>
    <property type="match status" value="1"/>
</dbReference>
<dbReference type="Pfam" id="PF20721">
    <property type="entry name" value="C19orf12"/>
    <property type="match status" value="1"/>
</dbReference>
<dbReference type="PANTHER" id="PTHR31493">
    <property type="entry name" value="NAZO FAMILY MEMBER"/>
    <property type="match status" value="1"/>
</dbReference>